<organism evidence="2">
    <name type="scientific">White spot syndrome virus</name>
    <name type="common">WSSV</name>
    <name type="synonym">White spot bacilliform virus</name>
    <dbReference type="NCBI Taxonomy" id="92652"/>
    <lineage>
        <taxon>Viruses</taxon>
        <taxon>Viruses incertae sedis</taxon>
        <taxon>Naldaviricetes</taxon>
        <taxon>Nimaviridae</taxon>
        <taxon>Whispovirus</taxon>
        <taxon>White spot syndrome virus</taxon>
    </lineage>
</organism>
<evidence type="ECO:0008006" key="3">
    <source>
        <dbReference type="Google" id="ProtNLM"/>
    </source>
</evidence>
<protein>
    <recommendedName>
        <fullName evidence="3">Wsv390</fullName>
    </recommendedName>
</protein>
<reference evidence="2" key="1">
    <citation type="submission" date="2007-03" db="EMBL/GenBank/DDBJ databases">
        <title>White spot syndrome virus orf390.</title>
        <authorList>
            <person name="Wang X."/>
            <person name="Xue R."/>
            <person name="Gong C."/>
            <person name="Cao G."/>
        </authorList>
    </citation>
    <scope>NUCLEOTIDE SEQUENCE</scope>
</reference>
<evidence type="ECO:0000256" key="1">
    <source>
        <dbReference type="SAM" id="MobiDB-lite"/>
    </source>
</evidence>
<organismHost>
    <name type="scientific">Crustacea</name>
    <name type="common">crustaceans</name>
    <dbReference type="NCBI Taxonomy" id="6657"/>
</organismHost>
<name>A5HEW7_WSSV</name>
<dbReference type="EMBL" id="EF524225">
    <property type="protein sequence ID" value="ABQ12773.1"/>
    <property type="molecule type" value="Genomic_DNA"/>
</dbReference>
<feature type="compositionally biased region" description="Acidic residues" evidence="1">
    <location>
        <begin position="171"/>
        <end position="191"/>
    </location>
</feature>
<proteinExistence type="predicted"/>
<sequence length="321" mass="35835">MCTLKTYKMTTSTEISKNLSDVLSIKATGDWCSNIKTVFSPFTEGKGNLPNSLPFTRSPNTTCGSREAANATEHFITVFAKDKYKRERVKRTIGFTLDNTKELTPNRYLVADVYSWQEEKMVFEGFCVPPGKSGTFVRYSNEDKSFLLADTGRYMKKKYDDPENKTSSGGYDDDDDDDDDDDNNNVDVYEENDPRNVFEVEKDEKYACTFSILVYRAMKKSPPVCRGLLVETDGPSSHPKRAPSAVNPFGGSSMLNGYGAGADALEEEDEVDGVPERERITNFALKRGPATGQNFVSVKLEHDGSKADLYNVTCFSKQRGV</sequence>
<accession>A5HEW7</accession>
<feature type="region of interest" description="Disordered" evidence="1">
    <location>
        <begin position="157"/>
        <end position="195"/>
    </location>
</feature>
<evidence type="ECO:0000313" key="2">
    <source>
        <dbReference type="EMBL" id="ABQ12773.1"/>
    </source>
</evidence>